<evidence type="ECO:0000313" key="1">
    <source>
        <dbReference type="EMBL" id="HFZ08985.1"/>
    </source>
</evidence>
<dbReference type="InterPro" id="IPR008482">
    <property type="entry name" value="DUF763"/>
</dbReference>
<name>A0A7V3N641_UNCC3</name>
<gene>
    <name evidence="1" type="ORF">ENV41_02490</name>
</gene>
<dbReference type="AlphaFoldDB" id="A0A7V3N641"/>
<reference evidence="1" key="1">
    <citation type="journal article" date="2020" name="mSystems">
        <title>Genome- and Community-Level Interaction Insights into Carbon Utilization and Element Cycling Functions of Hydrothermarchaeota in Hydrothermal Sediment.</title>
        <authorList>
            <person name="Zhou Z."/>
            <person name="Liu Y."/>
            <person name="Xu W."/>
            <person name="Pan J."/>
            <person name="Luo Z.H."/>
            <person name="Li M."/>
        </authorList>
    </citation>
    <scope>NUCLEOTIDE SEQUENCE [LARGE SCALE GENOMIC DNA]</scope>
    <source>
        <strain evidence="1">SpSt-757</strain>
    </source>
</reference>
<dbReference type="PANTHER" id="PTHR38597">
    <property type="entry name" value="BLL3834 PROTEIN"/>
    <property type="match status" value="1"/>
</dbReference>
<sequence>MRTGIANLPLHYGTAPAWLFEKMKHLAREISMILVLEFGPAEFLKKLSDPFWFQSFGCVLGFDWHSSGLTTTVCAALKEGLRGLEKDLGIFVCGGKGKTSRKTPEEITQIADRYSLNGNRLVYASKMSAKVDNSALQDGYQLYHHTFIFDKNGRWAVIQQGMNDRNSFARRYHWLDLKSDKDFVREPHTGIAAEHQEKNVLNMVAYESEKARKISTQIANEKPEKNIRHIKRIQELSMPRSHEIGKIKENNLEKVLRKTYERKPKNFESLLSIEGVGPKTIRALSLIAELIYKAEPSYKDPARFSFAHGGKDGVPYPIDKFGYEKSIEVLKRVVNQAKIGEREKINAFRRLASQNLINQV</sequence>
<organism evidence="1">
    <name type="scientific">candidate division CPR3 bacterium</name>
    <dbReference type="NCBI Taxonomy" id="2268181"/>
    <lineage>
        <taxon>Bacteria</taxon>
        <taxon>Bacteria division CPR3</taxon>
    </lineage>
</organism>
<protein>
    <submittedName>
        <fullName evidence="1">DUF763 domain-containing protein</fullName>
    </submittedName>
</protein>
<dbReference type="PANTHER" id="PTHR38597:SF1">
    <property type="entry name" value="BLL3834 PROTEIN"/>
    <property type="match status" value="1"/>
</dbReference>
<dbReference type="EMBL" id="DTGG01000079">
    <property type="protein sequence ID" value="HFZ08985.1"/>
    <property type="molecule type" value="Genomic_DNA"/>
</dbReference>
<accession>A0A7V3N641</accession>
<proteinExistence type="predicted"/>
<comment type="caution">
    <text evidence="1">The sequence shown here is derived from an EMBL/GenBank/DDBJ whole genome shotgun (WGS) entry which is preliminary data.</text>
</comment>
<dbReference type="Pfam" id="PF05559">
    <property type="entry name" value="DUF763"/>
    <property type="match status" value="1"/>
</dbReference>